<dbReference type="GO" id="GO:0007166">
    <property type="term" value="P:cell surface receptor signaling pathway"/>
    <property type="evidence" value="ECO:0007669"/>
    <property type="project" value="InterPro"/>
</dbReference>
<feature type="transmembrane region" description="Helical" evidence="5">
    <location>
        <begin position="58"/>
        <end position="81"/>
    </location>
</feature>
<dbReference type="InterPro" id="IPR052808">
    <property type="entry name" value="GPCR_Mth-like"/>
</dbReference>
<dbReference type="PANTHER" id="PTHR46953:SF1">
    <property type="entry name" value="G-PROTEIN COUPLED RECEPTOR MTH-LIKE 1-RELATED"/>
    <property type="match status" value="1"/>
</dbReference>
<evidence type="ECO:0000313" key="8">
    <source>
        <dbReference type="Proteomes" id="UP001458880"/>
    </source>
</evidence>
<evidence type="ECO:0000256" key="2">
    <source>
        <dbReference type="ARBA" id="ARBA00022692"/>
    </source>
</evidence>
<evidence type="ECO:0000256" key="4">
    <source>
        <dbReference type="ARBA" id="ARBA00023136"/>
    </source>
</evidence>
<feature type="transmembrane region" description="Helical" evidence="5">
    <location>
        <begin position="249"/>
        <end position="269"/>
    </location>
</feature>
<dbReference type="PROSITE" id="PS50261">
    <property type="entry name" value="G_PROTEIN_RECEP_F2_4"/>
    <property type="match status" value="1"/>
</dbReference>
<evidence type="ECO:0000256" key="5">
    <source>
        <dbReference type="SAM" id="Phobius"/>
    </source>
</evidence>
<dbReference type="GO" id="GO:0016020">
    <property type="term" value="C:membrane"/>
    <property type="evidence" value="ECO:0007669"/>
    <property type="project" value="UniProtKB-SubCell"/>
</dbReference>
<dbReference type="AlphaFoldDB" id="A0AAW1IAY3"/>
<feature type="transmembrane region" description="Helical" evidence="5">
    <location>
        <begin position="212"/>
        <end position="237"/>
    </location>
</feature>
<dbReference type="InterPro" id="IPR017981">
    <property type="entry name" value="GPCR_2-like_7TM"/>
</dbReference>
<keyword evidence="2 5" id="KW-0812">Transmembrane</keyword>
<protein>
    <submittedName>
        <fullName evidence="7">7 transmembrane receptor (Secretin family)</fullName>
    </submittedName>
</protein>
<feature type="domain" description="G-protein coupled receptors family 2 profile 2" evidence="6">
    <location>
        <begin position="56"/>
        <end position="309"/>
    </location>
</feature>
<evidence type="ECO:0000259" key="6">
    <source>
        <dbReference type="PROSITE" id="PS50261"/>
    </source>
</evidence>
<keyword evidence="8" id="KW-1185">Reference proteome</keyword>
<organism evidence="7 8">
    <name type="scientific">Popillia japonica</name>
    <name type="common">Japanese beetle</name>
    <dbReference type="NCBI Taxonomy" id="7064"/>
    <lineage>
        <taxon>Eukaryota</taxon>
        <taxon>Metazoa</taxon>
        <taxon>Ecdysozoa</taxon>
        <taxon>Arthropoda</taxon>
        <taxon>Hexapoda</taxon>
        <taxon>Insecta</taxon>
        <taxon>Pterygota</taxon>
        <taxon>Neoptera</taxon>
        <taxon>Endopterygota</taxon>
        <taxon>Coleoptera</taxon>
        <taxon>Polyphaga</taxon>
        <taxon>Scarabaeiformia</taxon>
        <taxon>Scarabaeidae</taxon>
        <taxon>Rutelinae</taxon>
        <taxon>Popillia</taxon>
    </lineage>
</organism>
<dbReference type="InterPro" id="IPR000832">
    <property type="entry name" value="GPCR_2_secretin-like"/>
</dbReference>
<evidence type="ECO:0000256" key="3">
    <source>
        <dbReference type="ARBA" id="ARBA00022989"/>
    </source>
</evidence>
<reference evidence="7 8" key="1">
    <citation type="journal article" date="2024" name="BMC Genomics">
        <title>De novo assembly and annotation of Popillia japonica's genome with initial clues to its potential as an invasive pest.</title>
        <authorList>
            <person name="Cucini C."/>
            <person name="Boschi S."/>
            <person name="Funari R."/>
            <person name="Cardaioli E."/>
            <person name="Iannotti N."/>
            <person name="Marturano G."/>
            <person name="Paoli F."/>
            <person name="Bruttini M."/>
            <person name="Carapelli A."/>
            <person name="Frati F."/>
            <person name="Nardi F."/>
        </authorList>
    </citation>
    <scope>NUCLEOTIDE SEQUENCE [LARGE SCALE GENOMIC DNA]</scope>
    <source>
        <strain evidence="7">DMR45628</strain>
    </source>
</reference>
<feature type="transmembrane region" description="Helical" evidence="5">
    <location>
        <begin position="121"/>
        <end position="140"/>
    </location>
</feature>
<dbReference type="PANTHER" id="PTHR46953">
    <property type="entry name" value="G-PROTEIN COUPLED RECEPTOR MTH-LIKE 1-RELATED"/>
    <property type="match status" value="1"/>
</dbReference>
<gene>
    <name evidence="7" type="ORF">QE152_g37325</name>
</gene>
<proteinExistence type="predicted"/>
<dbReference type="Proteomes" id="UP001458880">
    <property type="component" value="Unassembled WGS sequence"/>
</dbReference>
<feature type="transmembrane region" description="Helical" evidence="5">
    <location>
        <begin position="93"/>
        <end position="115"/>
    </location>
</feature>
<keyword evidence="4 5" id="KW-0472">Membrane</keyword>
<dbReference type="GO" id="GO:0004930">
    <property type="term" value="F:G protein-coupled receptor activity"/>
    <property type="evidence" value="ECO:0007669"/>
    <property type="project" value="InterPro"/>
</dbReference>
<evidence type="ECO:0000256" key="1">
    <source>
        <dbReference type="ARBA" id="ARBA00004141"/>
    </source>
</evidence>
<name>A0AAW1IAY3_POPJA</name>
<dbReference type="Pfam" id="PF00002">
    <property type="entry name" value="7tm_2"/>
    <property type="match status" value="1"/>
</dbReference>
<accession>A0AAW1IAY3</accession>
<dbReference type="Gene3D" id="1.20.1070.10">
    <property type="entry name" value="Rhodopsin 7-helix transmembrane proteins"/>
    <property type="match status" value="1"/>
</dbReference>
<comment type="caution">
    <text evidence="7">The sequence shown here is derived from an EMBL/GenBank/DDBJ whole genome shotgun (WGS) entry which is preliminary data.</text>
</comment>
<keyword evidence="3 5" id="KW-1133">Transmembrane helix</keyword>
<feature type="transmembrane region" description="Helical" evidence="5">
    <location>
        <begin position="161"/>
        <end position="183"/>
    </location>
</feature>
<feature type="transmembrane region" description="Helical" evidence="5">
    <location>
        <begin position="289"/>
        <end position="308"/>
    </location>
</feature>
<sequence>MLEKDQYAVAQNGSLIELAGFDEFVSPDRFCLAKYEVTNENVSIVCFTEVETAGGIHITKIICSLISVVFLILTILVYIVVPKLRDLQGKCILNSMIGLIAAFTSLAVIQLMNSFDRPACLFWAFTVYFSFLVAFFWLNVVAINMWRKIVVPNLFQKSDNFWYAIYLVYGYGGPFIFLMSSIITHNVEGDHIKPGFGDGVCFLNSPLPLWSYFYGPIAALLIINLVLFVWASIVLWVEFTNNSVRVQGLKYKCLLTLKLCLIMGIPWVFEVISYTLQNVHKYLDYLWHVTDYINTLQGVLIFMVLVLFRKKALRALAVNPIIGNKFPKSWQRLDDGEYSSDEEALSENK</sequence>
<dbReference type="CDD" id="cd15039">
    <property type="entry name" value="7tmB3_Methuselah-like"/>
    <property type="match status" value="1"/>
</dbReference>
<dbReference type="EMBL" id="JASPKY010000719">
    <property type="protein sequence ID" value="KAK9686251.1"/>
    <property type="molecule type" value="Genomic_DNA"/>
</dbReference>
<evidence type="ECO:0000313" key="7">
    <source>
        <dbReference type="EMBL" id="KAK9686251.1"/>
    </source>
</evidence>
<keyword evidence="7" id="KW-0675">Receptor</keyword>
<comment type="subcellular location">
    <subcellularLocation>
        <location evidence="1">Membrane</location>
        <topology evidence="1">Multi-pass membrane protein</topology>
    </subcellularLocation>
</comment>